<keyword evidence="3" id="KW-1185">Reference proteome</keyword>
<dbReference type="PANTHER" id="PTHR23076">
    <property type="entry name" value="METALLOPROTEASE M41 FTSH"/>
    <property type="match status" value="1"/>
</dbReference>
<dbReference type="Gene3D" id="1.20.58.760">
    <property type="entry name" value="Peptidase M41"/>
    <property type="match status" value="1"/>
</dbReference>
<feature type="non-terminal residue" evidence="2">
    <location>
        <position position="1"/>
    </location>
</feature>
<dbReference type="EMBL" id="JBHRTE010000008">
    <property type="protein sequence ID" value="MFC3166884.1"/>
    <property type="molecule type" value="Genomic_DNA"/>
</dbReference>
<dbReference type="SUPFAM" id="SSF52540">
    <property type="entry name" value="P-loop containing nucleoside triphosphate hydrolases"/>
    <property type="match status" value="1"/>
</dbReference>
<feature type="domain" description="AAA+ ATPase" evidence="1">
    <location>
        <begin position="100"/>
        <end position="240"/>
    </location>
</feature>
<dbReference type="InterPro" id="IPR037219">
    <property type="entry name" value="Peptidase_M41-like"/>
</dbReference>
<dbReference type="Gene3D" id="1.10.8.60">
    <property type="match status" value="1"/>
</dbReference>
<dbReference type="SUPFAM" id="SSF140990">
    <property type="entry name" value="FtsH protease domain-like"/>
    <property type="match status" value="1"/>
</dbReference>
<sequence length="499" mass="53401">EQLPADDQLKEVSMLSLMLALRTDSAEGAITLLQQTHRQPTPLQVLEERWGGQRTTTVRPEPGAIPLAKLAGLGEARDIAVGITEDLRSWAAGTLDWRDVHRGLLIAGPPGCGKTELARAMAREPGIHLEAGSYATWQAAGHLGLMLEAMRESFRRAAAQAPSVLFIDEIDAFGSRTGGRSSRNESYEEKVIAGLLELLDGIAGRQGVVVIGACNHPERIDPAIRRAGRIDDLVHITRPGSAALATILRQHLGDDLAKVDLTHLGQMAVGRSGADCAAAVRTARAKARRASRPLEERDLRDALGPDHQALPLPMRRRAALHEAGHAIIIAVLGLGIVKALRIGAEGGETITRWHPTEQTAAQAHRQCMAHLGGRAAELLMLGDASAGAGGDPEADLARATRLLLACELSLGLGDHGHLSIGADPDLRLLLSLPPATRAKLQRRLDRAMEDAQDILCQHHALLEKLARDLETRGFIGEAELTCRLGPWPSPTFDAADLAS</sequence>
<dbReference type="PANTHER" id="PTHR23076:SF97">
    <property type="entry name" value="ATP-DEPENDENT ZINC METALLOPROTEASE YME1L1"/>
    <property type="match status" value="1"/>
</dbReference>
<organism evidence="2 3">
    <name type="scientific">Paracoccus fontiphilus</name>
    <dbReference type="NCBI Taxonomy" id="1815556"/>
    <lineage>
        <taxon>Bacteria</taxon>
        <taxon>Pseudomonadati</taxon>
        <taxon>Pseudomonadota</taxon>
        <taxon>Alphaproteobacteria</taxon>
        <taxon>Rhodobacterales</taxon>
        <taxon>Paracoccaceae</taxon>
        <taxon>Paracoccus</taxon>
    </lineage>
</organism>
<accession>A0ABV7I8C4</accession>
<comment type="caution">
    <text evidence="2">The sequence shown here is derived from an EMBL/GenBank/DDBJ whole genome shotgun (WGS) entry which is preliminary data.</text>
</comment>
<reference evidence="3" key="1">
    <citation type="journal article" date="2019" name="Int. J. Syst. Evol. Microbiol.">
        <title>The Global Catalogue of Microorganisms (GCM) 10K type strain sequencing project: providing services to taxonomists for standard genome sequencing and annotation.</title>
        <authorList>
            <consortium name="The Broad Institute Genomics Platform"/>
            <consortium name="The Broad Institute Genome Sequencing Center for Infectious Disease"/>
            <person name="Wu L."/>
            <person name="Ma J."/>
        </authorList>
    </citation>
    <scope>NUCLEOTIDE SEQUENCE [LARGE SCALE GENOMIC DNA]</scope>
    <source>
        <strain evidence="3">KCTC 52239</strain>
    </source>
</reference>
<evidence type="ECO:0000259" key="1">
    <source>
        <dbReference type="SMART" id="SM00382"/>
    </source>
</evidence>
<dbReference type="Gene3D" id="3.40.50.300">
    <property type="entry name" value="P-loop containing nucleotide triphosphate hydrolases"/>
    <property type="match status" value="1"/>
</dbReference>
<gene>
    <name evidence="2" type="ORF">ACFOD7_02340</name>
</gene>
<dbReference type="RefSeq" id="WP_377706659.1">
    <property type="nucleotide sequence ID" value="NZ_JBHRTE010000008.1"/>
</dbReference>
<dbReference type="InterPro" id="IPR003959">
    <property type="entry name" value="ATPase_AAA_core"/>
</dbReference>
<dbReference type="Pfam" id="PF01434">
    <property type="entry name" value="Peptidase_M41"/>
    <property type="match status" value="1"/>
</dbReference>
<dbReference type="InterPro" id="IPR003593">
    <property type="entry name" value="AAA+_ATPase"/>
</dbReference>
<dbReference type="InterPro" id="IPR027417">
    <property type="entry name" value="P-loop_NTPase"/>
</dbReference>
<name>A0ABV7I8C4_9RHOB</name>
<dbReference type="Pfam" id="PF00004">
    <property type="entry name" value="AAA"/>
    <property type="match status" value="1"/>
</dbReference>
<dbReference type="PRINTS" id="PR00830">
    <property type="entry name" value="ENDOLAPTASE"/>
</dbReference>
<dbReference type="Proteomes" id="UP001595557">
    <property type="component" value="Unassembled WGS sequence"/>
</dbReference>
<proteinExistence type="predicted"/>
<evidence type="ECO:0000313" key="2">
    <source>
        <dbReference type="EMBL" id="MFC3166884.1"/>
    </source>
</evidence>
<dbReference type="InterPro" id="IPR000642">
    <property type="entry name" value="Peptidase_M41"/>
</dbReference>
<protein>
    <submittedName>
        <fullName evidence="2">AAA family ATPase</fullName>
    </submittedName>
</protein>
<dbReference type="SMART" id="SM00382">
    <property type="entry name" value="AAA"/>
    <property type="match status" value="1"/>
</dbReference>
<evidence type="ECO:0000313" key="3">
    <source>
        <dbReference type="Proteomes" id="UP001595557"/>
    </source>
</evidence>